<dbReference type="STRING" id="470145.BACCOP_04096"/>
<dbReference type="AlphaFoldDB" id="B3JQD8"/>
<comment type="caution">
    <text evidence="1">The sequence shown here is derived from an EMBL/GenBank/DDBJ whole genome shotgun (WGS) entry which is preliminary data.</text>
</comment>
<sequence length="40" mass="5071">MLFVKFLLVWWYNYNKKHHMVLVIRFLDKVILKKSAKYEK</sequence>
<organism evidence="1 2">
    <name type="scientific">Phocaeicola coprocola DSM 17136</name>
    <dbReference type="NCBI Taxonomy" id="470145"/>
    <lineage>
        <taxon>Bacteria</taxon>
        <taxon>Pseudomonadati</taxon>
        <taxon>Bacteroidota</taxon>
        <taxon>Bacteroidia</taxon>
        <taxon>Bacteroidales</taxon>
        <taxon>Bacteroidaceae</taxon>
        <taxon>Phocaeicola</taxon>
    </lineage>
</organism>
<dbReference type="Proteomes" id="UP000003146">
    <property type="component" value="Unassembled WGS sequence"/>
</dbReference>
<gene>
    <name evidence="1" type="ORF">BACCOP_04096</name>
</gene>
<protein>
    <submittedName>
        <fullName evidence="1">Uncharacterized protein</fullName>
    </submittedName>
</protein>
<proteinExistence type="predicted"/>
<name>B3JQD8_9BACT</name>
<reference evidence="1 2" key="2">
    <citation type="submission" date="2008-04" db="EMBL/GenBank/DDBJ databases">
        <authorList>
            <person name="Fulton L."/>
            <person name="Clifton S."/>
            <person name="Fulton B."/>
            <person name="Xu J."/>
            <person name="Minx P."/>
            <person name="Pepin K.H."/>
            <person name="Johnson M."/>
            <person name="Thiruvilangam P."/>
            <person name="Bhonagiri V."/>
            <person name="Nash W.E."/>
            <person name="Mardis E.R."/>
            <person name="Wilson R.K."/>
        </authorList>
    </citation>
    <scope>NUCLEOTIDE SEQUENCE [LARGE SCALE GENOMIC DNA]</scope>
    <source>
        <strain evidence="1 2">DSM 17136</strain>
    </source>
</reference>
<evidence type="ECO:0000313" key="1">
    <source>
        <dbReference type="EMBL" id="EDU98792.1"/>
    </source>
</evidence>
<evidence type="ECO:0000313" key="2">
    <source>
        <dbReference type="Proteomes" id="UP000003146"/>
    </source>
</evidence>
<dbReference type="HOGENOM" id="CLU_3284745_0_0_10"/>
<dbReference type="EMBL" id="ABIY02000126">
    <property type="protein sequence ID" value="EDU98792.1"/>
    <property type="molecule type" value="Genomic_DNA"/>
</dbReference>
<accession>B3JQD8</accession>
<reference evidence="1 2" key="1">
    <citation type="submission" date="2008-04" db="EMBL/GenBank/DDBJ databases">
        <title>Draft genome sequence of Bacteroides coprocola (DSM 17136).</title>
        <authorList>
            <person name="Sudarsanam P."/>
            <person name="Ley R."/>
            <person name="Guruge J."/>
            <person name="Turnbaugh P.J."/>
            <person name="Mahowald M."/>
            <person name="Liep D."/>
            <person name="Gordon J."/>
        </authorList>
    </citation>
    <scope>NUCLEOTIDE SEQUENCE [LARGE SCALE GENOMIC DNA]</scope>
    <source>
        <strain evidence="1 2">DSM 17136</strain>
    </source>
</reference>